<dbReference type="EMBL" id="DXCX01000067">
    <property type="protein sequence ID" value="HIY73606.1"/>
    <property type="molecule type" value="Genomic_DNA"/>
</dbReference>
<accession>A0A9D1Z512</accession>
<evidence type="ECO:0000313" key="3">
    <source>
        <dbReference type="Proteomes" id="UP000886824"/>
    </source>
</evidence>
<reference evidence="2" key="2">
    <citation type="submission" date="2021-04" db="EMBL/GenBank/DDBJ databases">
        <authorList>
            <person name="Gilroy R."/>
        </authorList>
    </citation>
    <scope>NUCLEOTIDE SEQUENCE</scope>
    <source>
        <strain evidence="2">CHK33-7979</strain>
    </source>
</reference>
<dbReference type="GO" id="GO:0016651">
    <property type="term" value="F:oxidoreductase activity, acting on NAD(P)H"/>
    <property type="evidence" value="ECO:0007669"/>
    <property type="project" value="UniProtKB-ARBA"/>
</dbReference>
<dbReference type="Pfam" id="PF12641">
    <property type="entry name" value="Flavodoxin_3"/>
    <property type="match status" value="1"/>
</dbReference>
<sequence length="164" mass="17594">MTYAIVYSSMTGNTRQLALAIQAALPAERCLYCGGPAPEALAADILYVGFWTDKGDCDPSVADFLSQVTGQKVFLFGTAGFGGSPEYFERILTTVRGHLPQGTSVTGSYMCQGKMPAAVRARYEVMEENPRRAAMLENFDKALSHPDQSDLDALVTAVRASAGI</sequence>
<dbReference type="GO" id="GO:0010181">
    <property type="term" value="F:FMN binding"/>
    <property type="evidence" value="ECO:0007669"/>
    <property type="project" value="InterPro"/>
</dbReference>
<organism evidence="2 3">
    <name type="scientific">Candidatus Intestinimonas merdavium</name>
    <dbReference type="NCBI Taxonomy" id="2838622"/>
    <lineage>
        <taxon>Bacteria</taxon>
        <taxon>Bacillati</taxon>
        <taxon>Bacillota</taxon>
        <taxon>Clostridia</taxon>
        <taxon>Eubacteriales</taxon>
        <taxon>Intestinimonas</taxon>
    </lineage>
</organism>
<dbReference type="InterPro" id="IPR029039">
    <property type="entry name" value="Flavoprotein-like_sf"/>
</dbReference>
<comment type="caution">
    <text evidence="2">The sequence shown here is derived from an EMBL/GenBank/DDBJ whole genome shotgun (WGS) entry which is preliminary data.</text>
</comment>
<dbReference type="NCBIfam" id="NF045594">
    <property type="entry name" value="flavodox_BilS"/>
    <property type="match status" value="1"/>
</dbReference>
<reference evidence="2" key="1">
    <citation type="journal article" date="2021" name="PeerJ">
        <title>Extensive microbial diversity within the chicken gut microbiome revealed by metagenomics and culture.</title>
        <authorList>
            <person name="Gilroy R."/>
            <person name="Ravi A."/>
            <person name="Getino M."/>
            <person name="Pursley I."/>
            <person name="Horton D.L."/>
            <person name="Alikhan N.F."/>
            <person name="Baker D."/>
            <person name="Gharbi K."/>
            <person name="Hall N."/>
            <person name="Watson M."/>
            <person name="Adriaenssens E.M."/>
            <person name="Foster-Nyarko E."/>
            <person name="Jarju S."/>
            <person name="Secka A."/>
            <person name="Antonio M."/>
            <person name="Oren A."/>
            <person name="Chaudhuri R.R."/>
            <person name="La Ragione R."/>
            <person name="Hildebrand F."/>
            <person name="Pallen M.J."/>
        </authorList>
    </citation>
    <scope>NUCLEOTIDE SEQUENCE</scope>
    <source>
        <strain evidence="2">CHK33-7979</strain>
    </source>
</reference>
<protein>
    <submittedName>
        <fullName evidence="2">Flavodoxin family protein</fullName>
    </submittedName>
</protein>
<evidence type="ECO:0000313" key="2">
    <source>
        <dbReference type="EMBL" id="HIY73606.1"/>
    </source>
</evidence>
<proteinExistence type="predicted"/>
<dbReference type="AlphaFoldDB" id="A0A9D1Z512"/>
<dbReference type="InterPro" id="IPR008254">
    <property type="entry name" value="Flavodoxin/NO_synth"/>
</dbReference>
<dbReference type="Gene3D" id="3.40.50.360">
    <property type="match status" value="1"/>
</dbReference>
<evidence type="ECO:0000259" key="1">
    <source>
        <dbReference type="Pfam" id="PF12641"/>
    </source>
</evidence>
<dbReference type="Proteomes" id="UP000886824">
    <property type="component" value="Unassembled WGS sequence"/>
</dbReference>
<name>A0A9D1Z512_9FIRM</name>
<dbReference type="InterPro" id="IPR054633">
    <property type="entry name" value="BilS"/>
</dbReference>
<dbReference type="SUPFAM" id="SSF52218">
    <property type="entry name" value="Flavoproteins"/>
    <property type="match status" value="1"/>
</dbReference>
<gene>
    <name evidence="2" type="ORF">H9826_06500</name>
</gene>
<feature type="domain" description="Flavodoxin-like" evidence="1">
    <location>
        <begin position="5"/>
        <end position="157"/>
    </location>
</feature>